<protein>
    <submittedName>
        <fullName evidence="2">Uncharacterized protein</fullName>
    </submittedName>
</protein>
<reference evidence="2 3" key="1">
    <citation type="submission" date="2019-03" db="EMBL/GenBank/DDBJ databases">
        <title>First draft genome of Liparis tanakae, snailfish: a comprehensive survey of snailfish specific genes.</title>
        <authorList>
            <person name="Kim W."/>
            <person name="Song I."/>
            <person name="Jeong J.-H."/>
            <person name="Kim D."/>
            <person name="Kim S."/>
            <person name="Ryu S."/>
            <person name="Song J.Y."/>
            <person name="Lee S.K."/>
        </authorList>
    </citation>
    <scope>NUCLEOTIDE SEQUENCE [LARGE SCALE GENOMIC DNA]</scope>
    <source>
        <tissue evidence="2">Muscle</tissue>
    </source>
</reference>
<dbReference type="Proteomes" id="UP000314294">
    <property type="component" value="Unassembled WGS sequence"/>
</dbReference>
<proteinExistence type="predicted"/>
<keyword evidence="3" id="KW-1185">Reference proteome</keyword>
<comment type="caution">
    <text evidence="2">The sequence shown here is derived from an EMBL/GenBank/DDBJ whole genome shotgun (WGS) entry which is preliminary data.</text>
</comment>
<evidence type="ECO:0000256" key="1">
    <source>
        <dbReference type="SAM" id="MobiDB-lite"/>
    </source>
</evidence>
<organism evidence="2 3">
    <name type="scientific">Liparis tanakae</name>
    <name type="common">Tanaka's snailfish</name>
    <dbReference type="NCBI Taxonomy" id="230148"/>
    <lineage>
        <taxon>Eukaryota</taxon>
        <taxon>Metazoa</taxon>
        <taxon>Chordata</taxon>
        <taxon>Craniata</taxon>
        <taxon>Vertebrata</taxon>
        <taxon>Euteleostomi</taxon>
        <taxon>Actinopterygii</taxon>
        <taxon>Neopterygii</taxon>
        <taxon>Teleostei</taxon>
        <taxon>Neoteleostei</taxon>
        <taxon>Acanthomorphata</taxon>
        <taxon>Eupercaria</taxon>
        <taxon>Perciformes</taxon>
        <taxon>Cottioidei</taxon>
        <taxon>Cottales</taxon>
        <taxon>Liparidae</taxon>
        <taxon>Liparis</taxon>
    </lineage>
</organism>
<sequence length="78" mass="8560">MARAQEFNLKTRAHTTFTTELNVNHTVRVLTEHPQHGSCSPNHEVFVNPVTGKPPVGSQRCSVESGAHMAPKTRSSHS</sequence>
<accession>A0A4Z2J368</accession>
<feature type="region of interest" description="Disordered" evidence="1">
    <location>
        <begin position="55"/>
        <end position="78"/>
    </location>
</feature>
<evidence type="ECO:0000313" key="3">
    <source>
        <dbReference type="Proteomes" id="UP000314294"/>
    </source>
</evidence>
<name>A0A4Z2J368_9TELE</name>
<gene>
    <name evidence="2" type="ORF">EYF80_005621</name>
</gene>
<dbReference type="AlphaFoldDB" id="A0A4Z2J368"/>
<evidence type="ECO:0000313" key="2">
    <source>
        <dbReference type="EMBL" id="TNN84294.1"/>
    </source>
</evidence>
<dbReference type="EMBL" id="SRLO01000028">
    <property type="protein sequence ID" value="TNN84294.1"/>
    <property type="molecule type" value="Genomic_DNA"/>
</dbReference>